<keyword evidence="10 12" id="KW-0464">Manganese</keyword>
<evidence type="ECO:0000256" key="8">
    <source>
        <dbReference type="ARBA" id="ARBA00023027"/>
    </source>
</evidence>
<keyword evidence="17" id="KW-1185">Reference proteome</keyword>
<dbReference type="Pfam" id="PF03119">
    <property type="entry name" value="DNA_ligase_ZBD"/>
    <property type="match status" value="1"/>
</dbReference>
<organism evidence="16 17">
    <name type="scientific">Brevundimonas faecalis</name>
    <dbReference type="NCBI Taxonomy" id="947378"/>
    <lineage>
        <taxon>Bacteria</taxon>
        <taxon>Pseudomonadati</taxon>
        <taxon>Pseudomonadota</taxon>
        <taxon>Alphaproteobacteria</taxon>
        <taxon>Caulobacterales</taxon>
        <taxon>Caulobacteraceae</taxon>
        <taxon>Brevundimonas</taxon>
    </lineage>
</organism>
<dbReference type="PROSITE" id="PS01056">
    <property type="entry name" value="DNA_LIGASE_N2"/>
    <property type="match status" value="1"/>
</dbReference>
<protein>
    <recommendedName>
        <fullName evidence="12 13">DNA ligase</fullName>
        <ecNumber evidence="12 13">6.5.1.2</ecNumber>
    </recommendedName>
    <alternativeName>
        <fullName evidence="12">Polydeoxyribonucleotide synthase [NAD(+)]</fullName>
    </alternativeName>
</protein>
<dbReference type="Gene3D" id="6.20.10.30">
    <property type="match status" value="1"/>
</dbReference>
<dbReference type="PROSITE" id="PS01055">
    <property type="entry name" value="DNA_LIGASE_N1"/>
    <property type="match status" value="1"/>
</dbReference>
<dbReference type="PROSITE" id="PS50172">
    <property type="entry name" value="BRCT"/>
    <property type="match status" value="1"/>
</dbReference>
<evidence type="ECO:0000256" key="14">
    <source>
        <dbReference type="SAM" id="MobiDB-lite"/>
    </source>
</evidence>
<dbReference type="CDD" id="cd00114">
    <property type="entry name" value="LIGANc"/>
    <property type="match status" value="1"/>
</dbReference>
<evidence type="ECO:0000256" key="9">
    <source>
        <dbReference type="ARBA" id="ARBA00023204"/>
    </source>
</evidence>
<dbReference type="InterPro" id="IPR010994">
    <property type="entry name" value="RuvA_2-like"/>
</dbReference>
<dbReference type="InterPro" id="IPR033136">
    <property type="entry name" value="DNA_ligase_CS"/>
</dbReference>
<dbReference type="Pfam" id="PF00533">
    <property type="entry name" value="BRCT"/>
    <property type="match status" value="1"/>
</dbReference>
<dbReference type="Gene3D" id="1.10.287.610">
    <property type="entry name" value="Helix hairpin bin"/>
    <property type="match status" value="1"/>
</dbReference>
<dbReference type="NCBIfam" id="NF005932">
    <property type="entry name" value="PRK07956.1"/>
    <property type="match status" value="1"/>
</dbReference>
<sequence>MDAAIPPPPVLNSASNKADRAIPMPHTPVDALTEDQAREELDRLSAELARHDALYYADAAPEISDADYDDLKRRALDIETRFPALSSPVSPSQRVGAPVSSQFAEVRHGVPMLSLDNAFDDGEVRDFVARIARFLKLPGDEPVAFVAEPKIDGLSASLRYEKGVLVQGATRGDGKTGEDVTANLRTLDSIPQTLTGSGWPDVIEIRGEVYAPNAAFDAFNAAAEAEGKRTYANPRNFAAGSLRQKDPKITAQRPLTFFAYAWGETSAPFADTQHGALEAFRAWGFQVNDRSARVEGAEGLIGVYQSLEADRSRLGYDIDGVVYKVDRLDWQQRLGFIARSPRWAIAHKFPAQQATTVLEGIDIQVGRTGSLTPVARLHPVTVGGVVVRNATLHNEDEIARKDVRIGDTVVLQRAGDVIPQIVGVVETLRPDDAVPYVFPTTCPVCGSEAVREGDEVKRRCTGGLICDAQIVERLKHFVSRRAFDIEGLGEKQLIAFHARGWIKEPADIFRLARDEEKLTLLRAEDGYGETSVRNLIAGIDARRVISLDRLIFGLGVREIGEQTSLVLSRAFGNWTAFREACMAAANGLAGDDWKALAATHAISTRVLGLMAEATPPADDPWPEAPMDQKIALAFPGMAAPARRSLAEISDGWSDLTRWAAVARDEGPSDILNQIAGVSGVGPVAAEALAHFFHEPHNLQVVDALLAELERVEDVAAPTTDSPVAGKTVVFTGSLERFTRDEAKARAESLGAKVSGSVSKKTDYVVAGPGAGSKLKDAEKHGVTVLTEDEWLALIS</sequence>
<dbReference type="EC" id="6.5.1.2" evidence="12 13"/>
<dbReference type="EMBL" id="JBEPTF010000001">
    <property type="protein sequence ID" value="MET4683302.1"/>
    <property type="molecule type" value="Genomic_DNA"/>
</dbReference>
<evidence type="ECO:0000259" key="15">
    <source>
        <dbReference type="PROSITE" id="PS50172"/>
    </source>
</evidence>
<feature type="binding site" evidence="12">
    <location>
        <position position="208"/>
    </location>
    <ligand>
        <name>NAD(+)</name>
        <dbReference type="ChEBI" id="CHEBI:57540"/>
    </ligand>
</feature>
<feature type="compositionally biased region" description="Pro residues" evidence="14">
    <location>
        <begin position="1"/>
        <end position="10"/>
    </location>
</feature>
<dbReference type="SMART" id="SM00532">
    <property type="entry name" value="LIGANc"/>
    <property type="match status" value="1"/>
</dbReference>
<comment type="catalytic activity">
    <reaction evidence="11 12 13">
        <text>NAD(+) + (deoxyribonucleotide)n-3'-hydroxyl + 5'-phospho-(deoxyribonucleotide)m = (deoxyribonucleotide)n+m + AMP + beta-nicotinamide D-nucleotide.</text>
        <dbReference type="EC" id="6.5.1.2"/>
    </reaction>
</comment>
<evidence type="ECO:0000256" key="12">
    <source>
        <dbReference type="HAMAP-Rule" id="MF_01588"/>
    </source>
</evidence>
<dbReference type="NCBIfam" id="TIGR00575">
    <property type="entry name" value="dnlj"/>
    <property type="match status" value="1"/>
</dbReference>
<evidence type="ECO:0000256" key="7">
    <source>
        <dbReference type="ARBA" id="ARBA00022842"/>
    </source>
</evidence>
<evidence type="ECO:0000256" key="5">
    <source>
        <dbReference type="ARBA" id="ARBA00022763"/>
    </source>
</evidence>
<keyword evidence="8 12" id="KW-0520">NAD</keyword>
<dbReference type="SUPFAM" id="SSF50249">
    <property type="entry name" value="Nucleic acid-binding proteins"/>
    <property type="match status" value="1"/>
</dbReference>
<evidence type="ECO:0000256" key="3">
    <source>
        <dbReference type="ARBA" id="ARBA00022705"/>
    </source>
</evidence>
<feature type="binding site" evidence="12">
    <location>
        <begin position="65"/>
        <end position="69"/>
    </location>
    <ligand>
        <name>NAD(+)</name>
        <dbReference type="ChEBI" id="CHEBI:57540"/>
    </ligand>
</feature>
<feature type="region of interest" description="Disordered" evidence="14">
    <location>
        <begin position="1"/>
        <end position="33"/>
    </location>
</feature>
<evidence type="ECO:0000256" key="2">
    <source>
        <dbReference type="ARBA" id="ARBA00022598"/>
    </source>
</evidence>
<keyword evidence="5 12" id="KW-0227">DNA damage</keyword>
<dbReference type="InterPro" id="IPR013840">
    <property type="entry name" value="DNAligase_N"/>
</dbReference>
<dbReference type="SUPFAM" id="SSF47781">
    <property type="entry name" value="RuvA domain 2-like"/>
    <property type="match status" value="1"/>
</dbReference>
<feature type="binding site" evidence="12">
    <location>
        <begin position="114"/>
        <end position="115"/>
    </location>
    <ligand>
        <name>NAD(+)</name>
        <dbReference type="ChEBI" id="CHEBI:57540"/>
    </ligand>
</feature>
<feature type="binding site" evidence="12">
    <location>
        <position position="442"/>
    </location>
    <ligand>
        <name>Zn(2+)</name>
        <dbReference type="ChEBI" id="CHEBI:29105"/>
    </ligand>
</feature>
<dbReference type="InterPro" id="IPR013839">
    <property type="entry name" value="DNAligase_adenylation"/>
</dbReference>
<comment type="function">
    <text evidence="1 12">DNA ligase that catalyzes the formation of phosphodiester linkages between 5'-phosphoryl and 3'-hydroxyl groups in double-stranded DNA using NAD as a coenzyme and as the energy source for the reaction. It is essential for DNA replication and repair of damaged DNA.</text>
</comment>
<dbReference type="InterPro" id="IPR001679">
    <property type="entry name" value="DNA_ligase"/>
</dbReference>
<dbReference type="InterPro" id="IPR036420">
    <property type="entry name" value="BRCT_dom_sf"/>
</dbReference>
<feature type="binding site" evidence="12">
    <location>
        <position position="445"/>
    </location>
    <ligand>
        <name>Zn(2+)</name>
        <dbReference type="ChEBI" id="CHEBI:29105"/>
    </ligand>
</feature>
<dbReference type="Gene3D" id="3.30.470.30">
    <property type="entry name" value="DNA ligase/mRNA capping enzyme"/>
    <property type="match status" value="1"/>
</dbReference>
<dbReference type="PANTHER" id="PTHR23389:SF9">
    <property type="entry name" value="DNA LIGASE"/>
    <property type="match status" value="1"/>
</dbReference>
<dbReference type="SUPFAM" id="SSF56091">
    <property type="entry name" value="DNA ligase/mRNA capping enzyme, catalytic domain"/>
    <property type="match status" value="1"/>
</dbReference>
<dbReference type="Pfam" id="PF01653">
    <property type="entry name" value="DNA_ligase_aden"/>
    <property type="match status" value="1"/>
</dbReference>
<dbReference type="HAMAP" id="MF_01588">
    <property type="entry name" value="DNA_ligase_A"/>
    <property type="match status" value="1"/>
</dbReference>
<evidence type="ECO:0000256" key="4">
    <source>
        <dbReference type="ARBA" id="ARBA00022723"/>
    </source>
</evidence>
<evidence type="ECO:0000256" key="1">
    <source>
        <dbReference type="ARBA" id="ARBA00004067"/>
    </source>
</evidence>
<evidence type="ECO:0000313" key="16">
    <source>
        <dbReference type="EMBL" id="MET4683302.1"/>
    </source>
</evidence>
<keyword evidence="6 12" id="KW-0862">Zinc</keyword>
<dbReference type="Gene3D" id="2.40.50.140">
    <property type="entry name" value="Nucleic acid-binding proteins"/>
    <property type="match status" value="1"/>
</dbReference>
<dbReference type="PANTHER" id="PTHR23389">
    <property type="entry name" value="CHROMOSOME TRANSMISSION FIDELITY FACTOR 18"/>
    <property type="match status" value="1"/>
</dbReference>
<feature type="domain" description="BRCT" evidence="15">
    <location>
        <begin position="718"/>
        <end position="791"/>
    </location>
</feature>
<feature type="binding site" evidence="12">
    <location>
        <position position="466"/>
    </location>
    <ligand>
        <name>Zn(2+)</name>
        <dbReference type="ChEBI" id="CHEBI:29105"/>
    </ligand>
</feature>
<gene>
    <name evidence="12" type="primary">ligA</name>
    <name evidence="16" type="ORF">ABIE19_001211</name>
</gene>
<evidence type="ECO:0000313" key="17">
    <source>
        <dbReference type="Proteomes" id="UP001549313"/>
    </source>
</evidence>
<reference evidence="16 17" key="1">
    <citation type="submission" date="2024-06" db="EMBL/GenBank/DDBJ databases">
        <title>Sorghum-associated microbial communities from plants grown in Nebraska, USA.</title>
        <authorList>
            <person name="Schachtman D."/>
        </authorList>
    </citation>
    <scope>NUCLEOTIDE SEQUENCE [LARGE SCALE GENOMIC DNA]</scope>
    <source>
        <strain evidence="16 17">2814</strain>
    </source>
</reference>
<keyword evidence="9 12" id="KW-0234">DNA repair</keyword>
<keyword evidence="2 12" id="KW-0436">Ligase</keyword>
<feature type="binding site" evidence="12">
    <location>
        <position position="171"/>
    </location>
    <ligand>
        <name>NAD(+)</name>
        <dbReference type="ChEBI" id="CHEBI:57540"/>
    </ligand>
</feature>
<dbReference type="InterPro" id="IPR012340">
    <property type="entry name" value="NA-bd_OB-fold"/>
</dbReference>
<feature type="binding site" evidence="12">
    <location>
        <position position="148"/>
    </location>
    <ligand>
        <name>NAD(+)</name>
        <dbReference type="ChEBI" id="CHEBI:57540"/>
    </ligand>
</feature>
<dbReference type="InterPro" id="IPR001357">
    <property type="entry name" value="BRCT_dom"/>
</dbReference>
<dbReference type="SMART" id="SM00292">
    <property type="entry name" value="BRCT"/>
    <property type="match status" value="1"/>
</dbReference>
<feature type="binding site" evidence="12">
    <location>
        <position position="348"/>
    </location>
    <ligand>
        <name>NAD(+)</name>
        <dbReference type="ChEBI" id="CHEBI:57540"/>
    </ligand>
</feature>
<evidence type="ECO:0000256" key="13">
    <source>
        <dbReference type="RuleBase" id="RU000618"/>
    </source>
</evidence>
<keyword evidence="4 12" id="KW-0479">Metal-binding</keyword>
<evidence type="ECO:0000256" key="10">
    <source>
        <dbReference type="ARBA" id="ARBA00023211"/>
    </source>
</evidence>
<dbReference type="Proteomes" id="UP001549313">
    <property type="component" value="Unassembled WGS sequence"/>
</dbReference>
<dbReference type="InterPro" id="IPR004149">
    <property type="entry name" value="Znf_DNAligase_C4"/>
</dbReference>
<dbReference type="PIRSF" id="PIRSF001604">
    <property type="entry name" value="LigA"/>
    <property type="match status" value="1"/>
</dbReference>
<dbReference type="GO" id="GO:0003911">
    <property type="term" value="F:DNA ligase (NAD+) activity"/>
    <property type="evidence" value="ECO:0007669"/>
    <property type="project" value="UniProtKB-EC"/>
</dbReference>
<keyword evidence="7 12" id="KW-0460">Magnesium</keyword>
<comment type="cofactor">
    <cofactor evidence="12">
        <name>Mg(2+)</name>
        <dbReference type="ChEBI" id="CHEBI:18420"/>
    </cofactor>
    <cofactor evidence="12">
        <name>Mn(2+)</name>
        <dbReference type="ChEBI" id="CHEBI:29035"/>
    </cofactor>
</comment>
<accession>A0ABV2R9Q1</accession>
<feature type="active site" description="N6-AMP-lysine intermediate" evidence="12">
    <location>
        <position position="150"/>
    </location>
</feature>
<dbReference type="CDD" id="cd17748">
    <property type="entry name" value="BRCT_DNA_ligase_like"/>
    <property type="match status" value="1"/>
</dbReference>
<comment type="similarity">
    <text evidence="12">Belongs to the NAD-dependent DNA ligase family. LigA subfamily.</text>
</comment>
<name>A0ABV2R9Q1_9CAUL</name>
<dbReference type="SUPFAM" id="SSF52113">
    <property type="entry name" value="BRCT domain"/>
    <property type="match status" value="1"/>
</dbReference>
<comment type="caution">
    <text evidence="12">Lacks conserved residue(s) required for the propagation of feature annotation.</text>
</comment>
<dbReference type="InterPro" id="IPR004150">
    <property type="entry name" value="NAD_DNA_ligase_OB"/>
</dbReference>
<dbReference type="Gene3D" id="1.10.150.20">
    <property type="entry name" value="5' to 3' exonuclease, C-terminal subdomain"/>
    <property type="match status" value="2"/>
</dbReference>
<feature type="binding site" evidence="12">
    <location>
        <position position="324"/>
    </location>
    <ligand>
        <name>NAD(+)</name>
        <dbReference type="ChEBI" id="CHEBI:57540"/>
    </ligand>
</feature>
<dbReference type="Gene3D" id="3.40.50.10190">
    <property type="entry name" value="BRCT domain"/>
    <property type="match status" value="1"/>
</dbReference>
<dbReference type="InterPro" id="IPR018239">
    <property type="entry name" value="DNA_ligase_AS"/>
</dbReference>
<keyword evidence="3 12" id="KW-0235">DNA replication</keyword>
<evidence type="ECO:0000256" key="11">
    <source>
        <dbReference type="ARBA" id="ARBA00034005"/>
    </source>
</evidence>
<proteinExistence type="inferred from homology"/>
<dbReference type="Pfam" id="PF03120">
    <property type="entry name" value="OB_DNA_ligase"/>
    <property type="match status" value="1"/>
</dbReference>
<comment type="caution">
    <text evidence="16">The sequence shown here is derived from an EMBL/GenBank/DDBJ whole genome shotgun (WGS) entry which is preliminary data.</text>
</comment>
<evidence type="ECO:0000256" key="6">
    <source>
        <dbReference type="ARBA" id="ARBA00022833"/>
    </source>
</evidence>